<protein>
    <submittedName>
        <fullName evidence="12">SNF2 family ATP-dependent chromatin-remodeling factor snf21</fullName>
    </submittedName>
</protein>
<dbReference type="Pfam" id="PF00176">
    <property type="entry name" value="SNF2-rel_dom"/>
    <property type="match status" value="1"/>
</dbReference>
<evidence type="ECO:0000313" key="12">
    <source>
        <dbReference type="EMBL" id="EJT72593.1"/>
    </source>
</evidence>
<dbReference type="InterPro" id="IPR027417">
    <property type="entry name" value="P-loop_NTPase"/>
</dbReference>
<evidence type="ECO:0000313" key="13">
    <source>
        <dbReference type="EnsemblFungi" id="EJT72593"/>
    </source>
</evidence>
<accession>J3P7G2</accession>
<evidence type="ECO:0000256" key="6">
    <source>
        <dbReference type="ARBA" id="ARBA00022840"/>
    </source>
</evidence>
<dbReference type="Gene3D" id="3.40.50.10810">
    <property type="entry name" value="Tandem AAA-ATPase domain"/>
    <property type="match status" value="1"/>
</dbReference>
<dbReference type="InterPro" id="IPR000330">
    <property type="entry name" value="SNF2_N"/>
</dbReference>
<sequence>MEDPWDFDSNRLVRELCTDNHSWTPPSKGTRPDPAALEEKILDLEADGEFLLRYAGTTVDVFADLGIKKFPHKRFLLAAIEQFRARSKKYRHEVKGESSPGRDEAVEPSVKATDAVNSSFPLGPEPLVPVSLIEARPEADDGPRKRRRLAPRNVEPTPRRDTPRAIPNQADTVIGFAPVAASTEVQTAASTAESQHDFQHSVSEHRYYASRPILSDDFEPDADPAGEDFGVLDPGHLEFSFTSGISASRPAGHRIAMSRSMRKYLQTNLRGAPLAGKKVQRARQATPDVVLRPYGESDSEGYDTDTWKEMEEERLEREQKTKQQETFTADEISGFLENLVSELEEEWRTEKLPKHQNKAHSVWNNARRRGSNRAHLLRLTKKEATELDARLSKICDSISDDQTFQKADLPKHRESLQPTVYARMHSHWLIGVLSSLTEPERPKVAPRPRPPKAPKVKLIEDGVEADELTSDSESDDIGDFVVDDGDVSMEGPAPEVIEKDGDAAMDSQDDANVDSGVTAPGDLDVDEDRKPLLSDLERQPAPSHGITLPVDESEVIDLTGDTPKKPRYPAPSSLPADSVPPIALPASTLNDPVGIAAYGLEHWQSLSDGKRMVITMLFNLDVDTRSDVFSRIKSLTPEKIENELVTPSFGHVQRPPLDSQSSQASVGSPELHAACVFTRLFLVYTDPSQKPDAQSWIKRVLGRVSAERVLKTRDRLGEFSNFMASIADTFPQPDKVLEDVDFSDLEVEGSPSKKRKQVKRDKGAMDMRENDKRRLEQQEERRHALRRQLASMGTVSGEKSRLIINETKEESHGLIYVTNQMADSIKDHQIQGVRFMWNQVIADEENSQGCLLAHTMGLGKTMQVICLLVAIAEASLSDDPSLFSQIPEELRESKTLVLCPSGLVQNWLDELARWAPMGILGKYYKVDAELPELEDRFGVVQEWAKNGGVLIVGYPMFRILSERGSEAEVELLKETPNIVVGDEAHHMKNSASKTSMHTARFKTKTRIAMTGSPLANSVKDYYAMVNWVAPNYLGPPEEFASVYATPIQEGLYQDSSSGEKRKALKLLKALKDTVAPKIHRMTMAALKDQLPPKKEFIIYVPLTKLQMDAYSMYMEYFSRTEVRENMPSILHLFDQVSQLSMLLAHPRVFLTRLKEIKDNWGKGTVSAKSRAAKDQGEKGSRGKGESMLPRDLVGELIKCLNVRDSGEFSLSHKMVVLLRILEEAKAQKDKVLLFSSSIPTLDFLESVMKTLRKPYSRLDGKTVISRRQGLVAKFNQNLDEVYLISTTAGGVGLNIQGANRIVIMDFKWSPVNEQQAIGRAYRIGQSKPVFVYWLIVGGTYEPKLHGKAIFKTQLASRVVDKKNPHSYANKYSSWTEQPKVMNRTSDFSNAMGHDKVLDAVLKSSADASICEVALGDLFEEEEPESTLSPEDLADAERMVKANQLRLADPEAYARMAQQQAAIVPPPPPEMLPMGLRAPQQAVAPGWAAPPSSVARPAQANGASSNGQPAPIETPVPLPSYITQQEKQKSKTPDAAVPNTTTPAANPIGQNTPLTVGVRRAQGNGPQGGPQLSKPAEAVPAQTQDPPSAVAAKPLSEAQGPTEPIAAAGTAFRAQGPSDLTQSETFLAEIKARAPAFVKKTDEKMVSNIARIFGYELKKRDRTGLPLISETRIIIDTLTRDEGVWTTLITKNPVDLARIASKSVSQLEEMVDKHLAERAGASSTSTDPGTSSSTPIHKNAAAAPRQPSRPQDSDRLQRFVSLNGGSTQGSPSSSETRQPTKSEQDLEVMNEVFRRRKAKTKSGRDRPARMPNWAVEGIQTPPQRRAGDDPQTPVVLDD</sequence>
<keyword evidence="4" id="KW-0378">Hydrolase</keyword>
<dbReference type="STRING" id="644352.J3P7G2"/>
<comment type="similarity">
    <text evidence="2">Belongs to the SNF2/RAD54 helicase family.</text>
</comment>
<feature type="region of interest" description="Disordered" evidence="9">
    <location>
        <begin position="135"/>
        <end position="166"/>
    </location>
</feature>
<feature type="domain" description="Helicase ATP-binding" evidence="10">
    <location>
        <begin position="841"/>
        <end position="1031"/>
    </location>
</feature>
<dbReference type="EnsemblFungi" id="EJT72593">
    <property type="protein sequence ID" value="EJT72593"/>
    <property type="gene ID" value="GGTG_09453"/>
</dbReference>
<dbReference type="RefSeq" id="XP_009225567.1">
    <property type="nucleotide sequence ID" value="XM_009227303.1"/>
</dbReference>
<evidence type="ECO:0000256" key="7">
    <source>
        <dbReference type="ARBA" id="ARBA00023125"/>
    </source>
</evidence>
<evidence type="ECO:0000256" key="3">
    <source>
        <dbReference type="ARBA" id="ARBA00022741"/>
    </source>
</evidence>
<feature type="domain" description="Helicase C-terminal" evidence="11">
    <location>
        <begin position="1216"/>
        <end position="1365"/>
    </location>
</feature>
<name>J3P7G2_GAET3</name>
<feature type="compositionally biased region" description="Basic and acidic residues" evidence="9">
    <location>
        <begin position="760"/>
        <end position="779"/>
    </location>
</feature>
<dbReference type="GO" id="GO:0003677">
    <property type="term" value="F:DNA binding"/>
    <property type="evidence" value="ECO:0007669"/>
    <property type="project" value="UniProtKB-KW"/>
</dbReference>
<dbReference type="GO" id="GO:0005524">
    <property type="term" value="F:ATP binding"/>
    <property type="evidence" value="ECO:0007669"/>
    <property type="project" value="UniProtKB-KW"/>
</dbReference>
<feature type="region of interest" description="Disordered" evidence="9">
    <location>
        <begin position="1716"/>
        <end position="1837"/>
    </location>
</feature>
<evidence type="ECO:0000259" key="11">
    <source>
        <dbReference type="PROSITE" id="PS51194"/>
    </source>
</evidence>
<reference evidence="14" key="1">
    <citation type="submission" date="2010-07" db="EMBL/GenBank/DDBJ databases">
        <title>The genome sequence of Gaeumannomyces graminis var. tritici strain R3-111a-1.</title>
        <authorList>
            <consortium name="The Broad Institute Genome Sequencing Platform"/>
            <person name="Ma L.-J."/>
            <person name="Dead R."/>
            <person name="Young S."/>
            <person name="Zeng Q."/>
            <person name="Koehrsen M."/>
            <person name="Alvarado L."/>
            <person name="Berlin A."/>
            <person name="Chapman S.B."/>
            <person name="Chen Z."/>
            <person name="Freedman E."/>
            <person name="Gellesch M."/>
            <person name="Goldberg J."/>
            <person name="Griggs A."/>
            <person name="Gujja S."/>
            <person name="Heilman E.R."/>
            <person name="Heiman D."/>
            <person name="Hepburn T."/>
            <person name="Howarth C."/>
            <person name="Jen D."/>
            <person name="Larson L."/>
            <person name="Mehta T."/>
            <person name="Neiman D."/>
            <person name="Pearson M."/>
            <person name="Roberts A."/>
            <person name="Saif S."/>
            <person name="Shea T."/>
            <person name="Shenoy N."/>
            <person name="Sisk P."/>
            <person name="Stolte C."/>
            <person name="Sykes S."/>
            <person name="Walk T."/>
            <person name="White J."/>
            <person name="Yandava C."/>
            <person name="Haas B."/>
            <person name="Nusbaum C."/>
            <person name="Birren B."/>
        </authorList>
    </citation>
    <scope>NUCLEOTIDE SEQUENCE [LARGE SCALE GENOMIC DNA]</scope>
    <source>
        <strain evidence="14">R3-111a-1</strain>
    </source>
</reference>
<dbReference type="CDD" id="cd18793">
    <property type="entry name" value="SF2_C_SNF"/>
    <property type="match status" value="1"/>
</dbReference>
<dbReference type="OrthoDB" id="2020972at2759"/>
<feature type="region of interest" description="Disordered" evidence="9">
    <location>
        <begin position="438"/>
        <end position="527"/>
    </location>
</feature>
<dbReference type="GO" id="GO:0004386">
    <property type="term" value="F:helicase activity"/>
    <property type="evidence" value="ECO:0007669"/>
    <property type="project" value="UniProtKB-KW"/>
</dbReference>
<dbReference type="HOGENOM" id="CLU_001161_0_0_1"/>
<reference evidence="13" key="5">
    <citation type="submission" date="2018-04" db="UniProtKB">
        <authorList>
            <consortium name="EnsemblFungi"/>
        </authorList>
    </citation>
    <scope>IDENTIFICATION</scope>
    <source>
        <strain evidence="13">R3-111a-1</strain>
    </source>
</reference>
<keyword evidence="7" id="KW-0238">DNA-binding</keyword>
<comment type="subcellular location">
    <subcellularLocation>
        <location evidence="1">Nucleus</location>
    </subcellularLocation>
</comment>
<dbReference type="GO" id="GO:0016887">
    <property type="term" value="F:ATP hydrolysis activity"/>
    <property type="evidence" value="ECO:0007669"/>
    <property type="project" value="InterPro"/>
</dbReference>
<feature type="region of interest" description="Disordered" evidence="9">
    <location>
        <begin position="1482"/>
        <end position="1600"/>
    </location>
</feature>
<evidence type="ECO:0000256" key="1">
    <source>
        <dbReference type="ARBA" id="ARBA00004123"/>
    </source>
</evidence>
<evidence type="ECO:0000256" key="8">
    <source>
        <dbReference type="ARBA" id="ARBA00023242"/>
    </source>
</evidence>
<dbReference type="InterPro" id="IPR056026">
    <property type="entry name" value="DUF7607"/>
</dbReference>
<evidence type="ECO:0000256" key="2">
    <source>
        <dbReference type="ARBA" id="ARBA00007025"/>
    </source>
</evidence>
<evidence type="ECO:0000313" key="14">
    <source>
        <dbReference type="Proteomes" id="UP000006039"/>
    </source>
</evidence>
<feature type="compositionally biased region" description="Low complexity" evidence="9">
    <location>
        <begin position="1532"/>
        <end position="1546"/>
    </location>
</feature>
<dbReference type="InterPro" id="IPR044574">
    <property type="entry name" value="ARIP4-like"/>
</dbReference>
<dbReference type="Pfam" id="PF24580">
    <property type="entry name" value="DUF7607"/>
    <property type="match status" value="1"/>
</dbReference>
<dbReference type="GO" id="GO:0005634">
    <property type="term" value="C:nucleus"/>
    <property type="evidence" value="ECO:0007669"/>
    <property type="project" value="UniProtKB-SubCell"/>
</dbReference>
<evidence type="ECO:0000256" key="4">
    <source>
        <dbReference type="ARBA" id="ARBA00022801"/>
    </source>
</evidence>
<feature type="compositionally biased region" description="Acidic residues" evidence="9">
    <location>
        <begin position="461"/>
        <end position="487"/>
    </location>
</feature>
<reference evidence="13" key="4">
    <citation type="journal article" date="2015" name="G3 (Bethesda)">
        <title>Genome sequences of three phytopathogenic species of the Magnaporthaceae family of fungi.</title>
        <authorList>
            <person name="Okagaki L.H."/>
            <person name="Nunes C.C."/>
            <person name="Sailsbery J."/>
            <person name="Clay B."/>
            <person name="Brown D."/>
            <person name="John T."/>
            <person name="Oh Y."/>
            <person name="Young N."/>
            <person name="Fitzgerald M."/>
            <person name="Haas B.J."/>
            <person name="Zeng Q."/>
            <person name="Young S."/>
            <person name="Adiconis X."/>
            <person name="Fan L."/>
            <person name="Levin J.Z."/>
            <person name="Mitchell T.K."/>
            <person name="Okubara P.A."/>
            <person name="Farman M.L."/>
            <person name="Kohn L.M."/>
            <person name="Birren B."/>
            <person name="Ma L.-J."/>
            <person name="Dean R.A."/>
        </authorList>
    </citation>
    <scope>NUCLEOTIDE SEQUENCE</scope>
    <source>
        <strain evidence="13">R3-111a-1</strain>
    </source>
</reference>
<evidence type="ECO:0000256" key="9">
    <source>
        <dbReference type="SAM" id="MobiDB-lite"/>
    </source>
</evidence>
<dbReference type="InterPro" id="IPR001650">
    <property type="entry name" value="Helicase_C-like"/>
</dbReference>
<dbReference type="eggNOG" id="KOG1015">
    <property type="taxonomic scope" value="Eukaryota"/>
</dbReference>
<dbReference type="VEuPathDB" id="FungiDB:GGTG_09453"/>
<dbReference type="SUPFAM" id="SSF52540">
    <property type="entry name" value="P-loop containing nucleoside triphosphate hydrolases"/>
    <property type="match status" value="2"/>
</dbReference>
<keyword evidence="6" id="KW-0067">ATP-binding</keyword>
<dbReference type="EMBL" id="GL385399">
    <property type="protein sequence ID" value="EJT72593.1"/>
    <property type="molecule type" value="Genomic_DNA"/>
</dbReference>
<dbReference type="GeneID" id="20349911"/>
<proteinExistence type="inferred from homology"/>
<evidence type="ECO:0000259" key="10">
    <source>
        <dbReference type="PROSITE" id="PS51192"/>
    </source>
</evidence>
<feature type="region of interest" description="Disordered" evidence="9">
    <location>
        <begin position="1167"/>
        <end position="1187"/>
    </location>
</feature>
<feature type="compositionally biased region" description="Polar residues" evidence="9">
    <location>
        <begin position="1762"/>
        <end position="1776"/>
    </location>
</feature>
<dbReference type="PROSITE" id="PS51194">
    <property type="entry name" value="HELICASE_CTER"/>
    <property type="match status" value="1"/>
</dbReference>
<gene>
    <name evidence="13" type="primary">20349911</name>
    <name evidence="12" type="ORF">GGTG_09453</name>
</gene>
<dbReference type="Pfam" id="PF00271">
    <property type="entry name" value="Helicase_C"/>
    <property type="match status" value="1"/>
</dbReference>
<dbReference type="PROSITE" id="PS51192">
    <property type="entry name" value="HELICASE_ATP_BIND_1"/>
    <property type="match status" value="1"/>
</dbReference>
<keyword evidence="8" id="KW-0539">Nucleus</keyword>
<dbReference type="Proteomes" id="UP000006039">
    <property type="component" value="Unassembled WGS sequence"/>
</dbReference>
<dbReference type="Gene3D" id="3.40.50.300">
    <property type="entry name" value="P-loop containing nucleotide triphosphate hydrolases"/>
    <property type="match status" value="1"/>
</dbReference>
<reference evidence="12" key="3">
    <citation type="submission" date="2010-09" db="EMBL/GenBank/DDBJ databases">
        <title>Annotation of Gaeumannomyces graminis var. tritici R3-111a-1.</title>
        <authorList>
            <consortium name="The Broad Institute Genome Sequencing Platform"/>
            <person name="Ma L.-J."/>
            <person name="Dead R."/>
            <person name="Young S.K."/>
            <person name="Zeng Q."/>
            <person name="Gargeya S."/>
            <person name="Fitzgerald M."/>
            <person name="Haas B."/>
            <person name="Abouelleil A."/>
            <person name="Alvarado L."/>
            <person name="Arachchi H.M."/>
            <person name="Berlin A."/>
            <person name="Brown A."/>
            <person name="Chapman S.B."/>
            <person name="Chen Z."/>
            <person name="Dunbar C."/>
            <person name="Freedman E."/>
            <person name="Gearin G."/>
            <person name="Gellesch M."/>
            <person name="Goldberg J."/>
            <person name="Griggs A."/>
            <person name="Gujja S."/>
            <person name="Heiman D."/>
            <person name="Howarth C."/>
            <person name="Larson L."/>
            <person name="Lui A."/>
            <person name="MacDonald P.J.P."/>
            <person name="Mehta T."/>
            <person name="Montmayeur A."/>
            <person name="Murphy C."/>
            <person name="Neiman D."/>
            <person name="Pearson M."/>
            <person name="Priest M."/>
            <person name="Roberts A."/>
            <person name="Saif S."/>
            <person name="Shea T."/>
            <person name="Shenoy N."/>
            <person name="Sisk P."/>
            <person name="Stolte C."/>
            <person name="Sykes S."/>
            <person name="Yandava C."/>
            <person name="Wortman J."/>
            <person name="Nusbaum C."/>
            <person name="Birren B."/>
        </authorList>
    </citation>
    <scope>NUCLEOTIDE SEQUENCE</scope>
    <source>
        <strain evidence="12">R3-111a-1</strain>
    </source>
</reference>
<keyword evidence="3" id="KW-0547">Nucleotide-binding</keyword>
<organism evidence="12">
    <name type="scientific">Gaeumannomyces tritici (strain R3-111a-1)</name>
    <name type="common">Wheat and barley take-all root rot fungus</name>
    <name type="synonym">Gaeumannomyces graminis var. tritici</name>
    <dbReference type="NCBI Taxonomy" id="644352"/>
    <lineage>
        <taxon>Eukaryota</taxon>
        <taxon>Fungi</taxon>
        <taxon>Dikarya</taxon>
        <taxon>Ascomycota</taxon>
        <taxon>Pezizomycotina</taxon>
        <taxon>Sordariomycetes</taxon>
        <taxon>Sordariomycetidae</taxon>
        <taxon>Magnaporthales</taxon>
        <taxon>Magnaporthaceae</taxon>
        <taxon>Gaeumannomyces</taxon>
    </lineage>
</organism>
<feature type="compositionally biased region" description="Basic residues" evidence="9">
    <location>
        <begin position="444"/>
        <end position="455"/>
    </location>
</feature>
<dbReference type="SMART" id="SM00490">
    <property type="entry name" value="HELICc"/>
    <property type="match status" value="1"/>
</dbReference>
<feature type="compositionally biased region" description="Low complexity" evidence="9">
    <location>
        <begin position="1718"/>
        <end position="1742"/>
    </location>
</feature>
<reference evidence="12" key="2">
    <citation type="submission" date="2010-07" db="EMBL/GenBank/DDBJ databases">
        <authorList>
            <consortium name="The Broad Institute Genome Sequencing Platform"/>
            <consortium name="Broad Institute Genome Sequencing Center for Infectious Disease"/>
            <person name="Ma L.-J."/>
            <person name="Dead R."/>
            <person name="Young S."/>
            <person name="Zeng Q."/>
            <person name="Koehrsen M."/>
            <person name="Alvarado L."/>
            <person name="Berlin A."/>
            <person name="Chapman S.B."/>
            <person name="Chen Z."/>
            <person name="Freedman E."/>
            <person name="Gellesch M."/>
            <person name="Goldberg J."/>
            <person name="Griggs A."/>
            <person name="Gujja S."/>
            <person name="Heilman E.R."/>
            <person name="Heiman D."/>
            <person name="Hepburn T."/>
            <person name="Howarth C."/>
            <person name="Jen D."/>
            <person name="Larson L."/>
            <person name="Mehta T."/>
            <person name="Neiman D."/>
            <person name="Pearson M."/>
            <person name="Roberts A."/>
            <person name="Saif S."/>
            <person name="Shea T."/>
            <person name="Shenoy N."/>
            <person name="Sisk P."/>
            <person name="Stolte C."/>
            <person name="Sykes S."/>
            <person name="Walk T."/>
            <person name="White J."/>
            <person name="Yandava C."/>
            <person name="Haas B."/>
            <person name="Nusbaum C."/>
            <person name="Birren B."/>
        </authorList>
    </citation>
    <scope>NUCLEOTIDE SEQUENCE</scope>
    <source>
        <strain evidence="12">R3-111a-1</strain>
    </source>
</reference>
<dbReference type="InterPro" id="IPR038718">
    <property type="entry name" value="SNF2-like_sf"/>
</dbReference>
<dbReference type="InterPro" id="IPR014001">
    <property type="entry name" value="Helicase_ATP-bd"/>
</dbReference>
<dbReference type="PANTHER" id="PTHR45797">
    <property type="entry name" value="RAD54-LIKE"/>
    <property type="match status" value="1"/>
</dbReference>
<feature type="region of interest" description="Disordered" evidence="9">
    <location>
        <begin position="748"/>
        <end position="779"/>
    </location>
</feature>
<dbReference type="InterPro" id="IPR049730">
    <property type="entry name" value="SNF2/RAD54-like_C"/>
</dbReference>
<dbReference type="SMART" id="SM00487">
    <property type="entry name" value="DEXDc"/>
    <property type="match status" value="1"/>
</dbReference>
<keyword evidence="14" id="KW-1185">Reference proteome</keyword>
<dbReference type="PANTHER" id="PTHR45797:SF1">
    <property type="entry name" value="HELICASE ARIP4"/>
    <property type="match status" value="1"/>
</dbReference>
<feature type="compositionally biased region" description="Basic and acidic residues" evidence="9">
    <location>
        <begin position="1171"/>
        <end position="1184"/>
    </location>
</feature>
<evidence type="ECO:0000256" key="5">
    <source>
        <dbReference type="ARBA" id="ARBA00022806"/>
    </source>
</evidence>
<keyword evidence="5" id="KW-0347">Helicase</keyword>